<dbReference type="GO" id="GO:0005085">
    <property type="term" value="F:guanyl-nucleotide exchange factor activity"/>
    <property type="evidence" value="ECO:0007669"/>
    <property type="project" value="InterPro"/>
</dbReference>
<dbReference type="GO" id="GO:0007399">
    <property type="term" value="P:nervous system development"/>
    <property type="evidence" value="ECO:0007669"/>
    <property type="project" value="TreeGrafter"/>
</dbReference>
<evidence type="ECO:0000313" key="1">
    <source>
        <dbReference type="EnsemblMetazoa" id="XP_008179949.1"/>
    </source>
</evidence>
<dbReference type="PANTHER" id="PTHR16777">
    <property type="entry name" value="PROTEIN ECT2"/>
    <property type="match status" value="1"/>
</dbReference>
<protein>
    <submittedName>
        <fullName evidence="1">Uncharacterized protein</fullName>
    </submittedName>
</protein>
<reference evidence="1" key="2">
    <citation type="submission" date="2022-06" db="UniProtKB">
        <authorList>
            <consortium name="EnsemblMetazoa"/>
        </authorList>
    </citation>
    <scope>IDENTIFICATION</scope>
</reference>
<dbReference type="EnsemblMetazoa" id="XM_008181727.2">
    <property type="protein sequence ID" value="XP_008179949.1"/>
    <property type="gene ID" value="LOC100574558"/>
</dbReference>
<dbReference type="KEGG" id="api:100574558"/>
<dbReference type="GO" id="GO:0000281">
    <property type="term" value="P:mitotic cytokinesis"/>
    <property type="evidence" value="ECO:0007669"/>
    <property type="project" value="TreeGrafter"/>
</dbReference>
<dbReference type="Proteomes" id="UP000007819">
    <property type="component" value="Chromosome A2"/>
</dbReference>
<organism evidence="1 2">
    <name type="scientific">Acyrthosiphon pisum</name>
    <name type="common">Pea aphid</name>
    <dbReference type="NCBI Taxonomy" id="7029"/>
    <lineage>
        <taxon>Eukaryota</taxon>
        <taxon>Metazoa</taxon>
        <taxon>Ecdysozoa</taxon>
        <taxon>Arthropoda</taxon>
        <taxon>Hexapoda</taxon>
        <taxon>Insecta</taxon>
        <taxon>Pterygota</taxon>
        <taxon>Neoptera</taxon>
        <taxon>Paraneoptera</taxon>
        <taxon>Hemiptera</taxon>
        <taxon>Sternorrhyncha</taxon>
        <taxon>Aphidomorpha</taxon>
        <taxon>Aphidoidea</taxon>
        <taxon>Aphididae</taxon>
        <taxon>Macrosiphini</taxon>
        <taxon>Acyrthosiphon</taxon>
    </lineage>
</organism>
<dbReference type="RefSeq" id="XP_008179949.1">
    <property type="nucleotide sequence ID" value="XM_008181727.2"/>
</dbReference>
<dbReference type="PANTHER" id="PTHR16777:SF2">
    <property type="entry name" value="PROTEIN ECT2"/>
    <property type="match status" value="1"/>
</dbReference>
<accession>A0A8R2B2M2</accession>
<dbReference type="InterPro" id="IPR036420">
    <property type="entry name" value="BRCT_dom_sf"/>
</dbReference>
<reference evidence="2" key="1">
    <citation type="submission" date="2010-06" db="EMBL/GenBank/DDBJ databases">
        <authorList>
            <person name="Jiang H."/>
            <person name="Abraham K."/>
            <person name="Ali S."/>
            <person name="Alsbrooks S.L."/>
            <person name="Anim B.N."/>
            <person name="Anosike U.S."/>
            <person name="Attaway T."/>
            <person name="Bandaranaike D.P."/>
            <person name="Battles P.K."/>
            <person name="Bell S.N."/>
            <person name="Bell A.V."/>
            <person name="Beltran B."/>
            <person name="Bickham C."/>
            <person name="Bustamante Y."/>
            <person name="Caleb T."/>
            <person name="Canada A."/>
            <person name="Cardenas V."/>
            <person name="Carter K."/>
            <person name="Chacko J."/>
            <person name="Chandrabose M.N."/>
            <person name="Chavez D."/>
            <person name="Chavez A."/>
            <person name="Chen L."/>
            <person name="Chu H.-S."/>
            <person name="Claassen K.J."/>
            <person name="Cockrell R."/>
            <person name="Collins M."/>
            <person name="Cooper J.A."/>
            <person name="Cree A."/>
            <person name="Curry S.M."/>
            <person name="Da Y."/>
            <person name="Dao M.D."/>
            <person name="Das B."/>
            <person name="Davila M.-L."/>
            <person name="Davy-Carroll L."/>
            <person name="Denson S."/>
            <person name="Dinh H."/>
            <person name="Ebong V.E."/>
            <person name="Edwards J.R."/>
            <person name="Egan A."/>
            <person name="El-Daye J."/>
            <person name="Escobedo L."/>
            <person name="Fernandez S."/>
            <person name="Fernando P.R."/>
            <person name="Flagg N."/>
            <person name="Forbes L.D."/>
            <person name="Fowler R.G."/>
            <person name="Fu Q."/>
            <person name="Gabisi R.A."/>
            <person name="Ganer J."/>
            <person name="Garbino Pronczuk A."/>
            <person name="Garcia R.M."/>
            <person name="Garner T."/>
            <person name="Garrett T.E."/>
            <person name="Gonzalez D.A."/>
            <person name="Hamid H."/>
            <person name="Hawkins E.S."/>
            <person name="Hirani K."/>
            <person name="Hogues M.E."/>
            <person name="Hollins B."/>
            <person name="Hsiao C.-H."/>
            <person name="Jabil R."/>
            <person name="James M.L."/>
            <person name="Jhangiani S.N."/>
            <person name="Johnson B."/>
            <person name="Johnson Q."/>
            <person name="Joshi V."/>
            <person name="Kalu J.B."/>
            <person name="Kam C."/>
            <person name="Kashfia A."/>
            <person name="Keebler J."/>
            <person name="Kisamo H."/>
            <person name="Kovar C.L."/>
            <person name="Lago L.A."/>
            <person name="Lai C.-Y."/>
            <person name="Laidlaw J."/>
            <person name="Lara F."/>
            <person name="Le T.-K."/>
            <person name="Lee S.L."/>
            <person name="Legall F.H."/>
            <person name="Lemon S.J."/>
            <person name="Lewis L.R."/>
            <person name="Li B."/>
            <person name="Liu Y."/>
            <person name="Liu Y.-S."/>
            <person name="Lopez J."/>
            <person name="Lozado R.J."/>
            <person name="Lu J."/>
            <person name="Madu R.C."/>
            <person name="Maheshwari M."/>
            <person name="Maheshwari R."/>
            <person name="Malloy K."/>
            <person name="Martinez E."/>
            <person name="Mathew T."/>
            <person name="Mercado I.C."/>
            <person name="Mercado C."/>
            <person name="Meyer B."/>
            <person name="Montgomery K."/>
            <person name="Morgan M.B."/>
            <person name="Munidasa M."/>
            <person name="Nazareth L.V."/>
            <person name="Nelson J."/>
            <person name="Ng B.M."/>
            <person name="Nguyen N.B."/>
            <person name="Nguyen P.Q."/>
            <person name="Nguyen T."/>
            <person name="Obregon M."/>
            <person name="Okwuonu G.O."/>
            <person name="Onwere C.G."/>
            <person name="Orozco G."/>
            <person name="Parra A."/>
            <person name="Patel S."/>
            <person name="Patil S."/>
            <person name="Perez A."/>
            <person name="Perez Y."/>
            <person name="Pham C."/>
            <person name="Primus E.L."/>
            <person name="Pu L.-L."/>
            <person name="Puazo M."/>
            <person name="Qin X."/>
            <person name="Quiroz J.B."/>
            <person name="Reese J."/>
            <person name="Richards S."/>
            <person name="Rives C.M."/>
            <person name="Robberts R."/>
            <person name="Ruiz S.J."/>
            <person name="Ruiz M.J."/>
            <person name="Santibanez J."/>
            <person name="Schneider B.W."/>
            <person name="Sisson I."/>
            <person name="Smith M."/>
            <person name="Sodergren E."/>
            <person name="Song X.-Z."/>
            <person name="Song B.B."/>
            <person name="Summersgill H."/>
            <person name="Thelus R."/>
            <person name="Thornton R.D."/>
            <person name="Trejos Z.Y."/>
            <person name="Usmani K."/>
            <person name="Vattathil S."/>
            <person name="Villasana D."/>
            <person name="Walker D.L."/>
            <person name="Wang S."/>
            <person name="Wang K."/>
            <person name="White C.S."/>
            <person name="Williams A.C."/>
            <person name="Williamson J."/>
            <person name="Wilson K."/>
            <person name="Woghiren I.O."/>
            <person name="Woodworth J.R."/>
            <person name="Worley K.C."/>
            <person name="Wright R.A."/>
            <person name="Wu W."/>
            <person name="Young L."/>
            <person name="Zhang L."/>
            <person name="Zhang J."/>
            <person name="Zhu Y."/>
            <person name="Muzny D.M."/>
            <person name="Weinstock G."/>
            <person name="Gibbs R.A."/>
        </authorList>
    </citation>
    <scope>NUCLEOTIDE SEQUENCE [LARGE SCALE GENOMIC DNA]</scope>
    <source>
        <strain evidence="2">LSR1</strain>
    </source>
</reference>
<dbReference type="SUPFAM" id="SSF52113">
    <property type="entry name" value="BRCT domain"/>
    <property type="match status" value="1"/>
</dbReference>
<proteinExistence type="predicted"/>
<sequence length="205" mass="22638">MYKPGRPASLELAKILNGLQGINRHCYCNALVGAIVSVTEIQKRDEMARLLSLIRWMGGSFRESINYKTTHLLSCYALTHCSVESQYEYLHEILPICEGVTLQSQQVANTVCSGNILTSLDSQQLDIDTSEFTIGTFEKAFKFANRTRIKVGRALCFNKTPSKLKRAVSTMMSPVLSLTNNGGLDTHASTPSTPGVAKRSILDDF</sequence>
<name>A0A8R2B2M2_ACYPI</name>
<evidence type="ECO:0000313" key="2">
    <source>
        <dbReference type="Proteomes" id="UP000007819"/>
    </source>
</evidence>
<dbReference type="GeneID" id="100574558"/>
<dbReference type="GO" id="GO:0005938">
    <property type="term" value="C:cell cortex"/>
    <property type="evidence" value="ECO:0007669"/>
    <property type="project" value="TreeGrafter"/>
</dbReference>
<dbReference type="Gene3D" id="3.40.50.10190">
    <property type="entry name" value="BRCT domain"/>
    <property type="match status" value="1"/>
</dbReference>
<dbReference type="InterPro" id="IPR026817">
    <property type="entry name" value="Ect2"/>
</dbReference>
<keyword evidence="2" id="KW-1185">Reference proteome</keyword>
<dbReference type="GO" id="GO:0005096">
    <property type="term" value="F:GTPase activator activity"/>
    <property type="evidence" value="ECO:0007669"/>
    <property type="project" value="InterPro"/>
</dbReference>
<dbReference type="GO" id="GO:0005634">
    <property type="term" value="C:nucleus"/>
    <property type="evidence" value="ECO:0007669"/>
    <property type="project" value="InterPro"/>
</dbReference>
<dbReference type="OrthoDB" id="9997817at2759"/>
<dbReference type="GO" id="GO:2000431">
    <property type="term" value="P:regulation of cytokinesis, actomyosin contractile ring assembly"/>
    <property type="evidence" value="ECO:0007669"/>
    <property type="project" value="InterPro"/>
</dbReference>
<dbReference type="AlphaFoldDB" id="A0A8R2B2M2"/>